<evidence type="ECO:0000313" key="3">
    <source>
        <dbReference type="Proteomes" id="UP000259465"/>
    </source>
</evidence>
<sequence length="71" mass="7919">MQNAEQTARPRRAYGPRGTSKVKPVQMRLLQAERSEFDQAIADTGYSESKLARDIYLLGLAAWKASRAGHV</sequence>
<proteinExistence type="predicted"/>
<keyword evidence="3" id="KW-1185">Reference proteome</keyword>
<dbReference type="AlphaFoldDB" id="A0AAD0RVI2"/>
<evidence type="ECO:0000256" key="1">
    <source>
        <dbReference type="SAM" id="MobiDB-lite"/>
    </source>
</evidence>
<gene>
    <name evidence="2" type="ORF">D1345_16960</name>
</gene>
<dbReference type="RefSeq" id="WP_114153384.1">
    <property type="nucleotide sequence ID" value="NZ_CP031968.1"/>
</dbReference>
<evidence type="ECO:0000313" key="2">
    <source>
        <dbReference type="EMBL" id="AXT47761.1"/>
    </source>
</evidence>
<reference evidence="2 3" key="1">
    <citation type="submission" date="2018-08" db="EMBL/GenBank/DDBJ databases">
        <title>Complete genome sequence of JP2-74.</title>
        <authorList>
            <person name="Wu L."/>
        </authorList>
    </citation>
    <scope>NUCLEOTIDE SEQUENCE [LARGE SCALE GENOMIC DNA]</scope>
    <source>
        <strain evidence="2 3">JP2-74</strain>
    </source>
</reference>
<accession>A0AAD0RVI2</accession>
<name>A0AAD0RVI2_9NEIS</name>
<protein>
    <submittedName>
        <fullName evidence="2">Uncharacterized protein</fullName>
    </submittedName>
</protein>
<dbReference type="Proteomes" id="UP000259465">
    <property type="component" value="Chromosome"/>
</dbReference>
<dbReference type="KEGG" id="crz:D1345_16960"/>
<organism evidence="2 3">
    <name type="scientific">Chromobacterium rhizoryzae</name>
    <dbReference type="NCBI Taxonomy" id="1778675"/>
    <lineage>
        <taxon>Bacteria</taxon>
        <taxon>Pseudomonadati</taxon>
        <taxon>Pseudomonadota</taxon>
        <taxon>Betaproteobacteria</taxon>
        <taxon>Neisseriales</taxon>
        <taxon>Chromobacteriaceae</taxon>
        <taxon>Chromobacterium</taxon>
    </lineage>
</organism>
<feature type="region of interest" description="Disordered" evidence="1">
    <location>
        <begin position="1"/>
        <end position="23"/>
    </location>
</feature>
<dbReference type="EMBL" id="CP031968">
    <property type="protein sequence ID" value="AXT47761.1"/>
    <property type="molecule type" value="Genomic_DNA"/>
</dbReference>